<comment type="caution">
    <text evidence="10">The sequence shown here is derived from an EMBL/GenBank/DDBJ whole genome shotgun (WGS) entry which is preliminary data.</text>
</comment>
<keyword evidence="3" id="KW-0812">Transmembrane</keyword>
<dbReference type="AlphaFoldDB" id="A0A4C1UT19"/>
<evidence type="ECO:0000256" key="1">
    <source>
        <dbReference type="ARBA" id="ARBA00004141"/>
    </source>
</evidence>
<name>A0A4C1UT19_EUMVA</name>
<dbReference type="STRING" id="151549.A0A4C1UT19"/>
<dbReference type="Pfam" id="PF14291">
    <property type="entry name" value="DUF4371"/>
    <property type="match status" value="1"/>
</dbReference>
<dbReference type="SMART" id="SM00597">
    <property type="entry name" value="ZnF_TTF"/>
    <property type="match status" value="1"/>
</dbReference>
<protein>
    <submittedName>
        <fullName evidence="10">Zinc finger MYM-type protein 1</fullName>
    </submittedName>
</protein>
<keyword evidence="11" id="KW-1185">Reference proteome</keyword>
<evidence type="ECO:0000256" key="6">
    <source>
        <dbReference type="ARBA" id="ARBA00023136"/>
    </source>
</evidence>
<dbReference type="Pfam" id="PF05699">
    <property type="entry name" value="Dimer_Tnp_hAT"/>
    <property type="match status" value="1"/>
</dbReference>
<keyword evidence="8" id="KW-0807">Transducer</keyword>
<dbReference type="GO" id="GO:0004984">
    <property type="term" value="F:olfactory receptor activity"/>
    <property type="evidence" value="ECO:0007669"/>
    <property type="project" value="InterPro"/>
</dbReference>
<dbReference type="GO" id="GO:0046983">
    <property type="term" value="F:protein dimerization activity"/>
    <property type="evidence" value="ECO:0007669"/>
    <property type="project" value="InterPro"/>
</dbReference>
<comment type="subcellular location">
    <subcellularLocation>
        <location evidence="1">Membrane</location>
        <topology evidence="1">Multi-pass membrane protein</topology>
    </subcellularLocation>
</comment>
<dbReference type="InterPro" id="IPR025398">
    <property type="entry name" value="DUF4371"/>
</dbReference>
<evidence type="ECO:0000256" key="2">
    <source>
        <dbReference type="ARBA" id="ARBA00022606"/>
    </source>
</evidence>
<evidence type="ECO:0000256" key="4">
    <source>
        <dbReference type="ARBA" id="ARBA00022725"/>
    </source>
</evidence>
<keyword evidence="5" id="KW-1133">Transmembrane helix</keyword>
<dbReference type="InterPro" id="IPR012337">
    <property type="entry name" value="RNaseH-like_sf"/>
</dbReference>
<evidence type="ECO:0000259" key="9">
    <source>
        <dbReference type="SMART" id="SM00597"/>
    </source>
</evidence>
<dbReference type="InterPro" id="IPR004117">
    <property type="entry name" value="7tm6_olfct_rcpt"/>
</dbReference>
<evidence type="ECO:0000256" key="3">
    <source>
        <dbReference type="ARBA" id="ARBA00022692"/>
    </source>
</evidence>
<evidence type="ECO:0000313" key="11">
    <source>
        <dbReference type="Proteomes" id="UP000299102"/>
    </source>
</evidence>
<gene>
    <name evidence="10" type="primary">ZMYM1</name>
    <name evidence="10" type="ORF">EVAR_79162_1</name>
</gene>
<dbReference type="OrthoDB" id="6598476at2759"/>
<dbReference type="PANTHER" id="PTHR45749">
    <property type="match status" value="1"/>
</dbReference>
<keyword evidence="6" id="KW-0472">Membrane</keyword>
<dbReference type="GO" id="GO:0007165">
    <property type="term" value="P:signal transduction"/>
    <property type="evidence" value="ECO:0007669"/>
    <property type="project" value="UniProtKB-KW"/>
</dbReference>
<accession>A0A4C1UT19</accession>
<feature type="domain" description="TTF-type" evidence="9">
    <location>
        <begin position="361"/>
        <end position="453"/>
    </location>
</feature>
<keyword evidence="2" id="KW-0716">Sensory transduction</keyword>
<dbReference type="EMBL" id="BGZK01000222">
    <property type="protein sequence ID" value="GBP29613.1"/>
    <property type="molecule type" value="Genomic_DNA"/>
</dbReference>
<reference evidence="10 11" key="1">
    <citation type="journal article" date="2019" name="Commun. Biol.">
        <title>The bagworm genome reveals a unique fibroin gene that provides high tensile strength.</title>
        <authorList>
            <person name="Kono N."/>
            <person name="Nakamura H."/>
            <person name="Ohtoshi R."/>
            <person name="Tomita M."/>
            <person name="Numata K."/>
            <person name="Arakawa K."/>
        </authorList>
    </citation>
    <scope>NUCLEOTIDE SEQUENCE [LARGE SCALE GENOMIC DNA]</scope>
</reference>
<dbReference type="PANTHER" id="PTHR45749:SF35">
    <property type="entry name" value="AC-LIKE TRANSPOSASE-RELATED"/>
    <property type="match status" value="1"/>
</dbReference>
<keyword evidence="7" id="KW-0675">Receptor</keyword>
<dbReference type="GO" id="GO:0016020">
    <property type="term" value="C:membrane"/>
    <property type="evidence" value="ECO:0007669"/>
    <property type="project" value="UniProtKB-SubCell"/>
</dbReference>
<dbReference type="Pfam" id="PF02949">
    <property type="entry name" value="7tm_6"/>
    <property type="match status" value="1"/>
</dbReference>
<proteinExistence type="predicted"/>
<dbReference type="InterPro" id="IPR006580">
    <property type="entry name" value="Znf_TTF"/>
</dbReference>
<evidence type="ECO:0000256" key="7">
    <source>
        <dbReference type="ARBA" id="ARBA00023170"/>
    </source>
</evidence>
<dbReference type="GO" id="GO:0005549">
    <property type="term" value="F:odorant binding"/>
    <property type="evidence" value="ECO:0007669"/>
    <property type="project" value="InterPro"/>
</dbReference>
<dbReference type="SUPFAM" id="SSF53098">
    <property type="entry name" value="Ribonuclease H-like"/>
    <property type="match status" value="1"/>
</dbReference>
<organism evidence="10 11">
    <name type="scientific">Eumeta variegata</name>
    <name type="common">Bagworm moth</name>
    <name type="synonym">Eumeta japonica</name>
    <dbReference type="NCBI Taxonomy" id="151549"/>
    <lineage>
        <taxon>Eukaryota</taxon>
        <taxon>Metazoa</taxon>
        <taxon>Ecdysozoa</taxon>
        <taxon>Arthropoda</taxon>
        <taxon>Hexapoda</taxon>
        <taxon>Insecta</taxon>
        <taxon>Pterygota</taxon>
        <taxon>Neoptera</taxon>
        <taxon>Endopterygota</taxon>
        <taxon>Lepidoptera</taxon>
        <taxon>Glossata</taxon>
        <taxon>Ditrysia</taxon>
        <taxon>Tineoidea</taxon>
        <taxon>Psychidae</taxon>
        <taxon>Oiketicinae</taxon>
        <taxon>Eumeta</taxon>
    </lineage>
</organism>
<evidence type="ECO:0000313" key="10">
    <source>
        <dbReference type="EMBL" id="GBP29613.1"/>
    </source>
</evidence>
<sequence>MVMNTLLKFQLLKSDGLAQMNQSVSGYGYIHVSSINSDFYHRQVLFGRIVDETREIFVLMFEIVMKFNTLLVPFTAVQIMQTLKNNPSEIPVEFIIFEFGCIIHFYVPCYYSDLLLQKSNEVREALYACGWERRWAGKNVRRSLLLVLCRTTKPLALRTVFQDVSLQAFAERTGPVLGRCERCDRTGRHQEGGAKMNQNVRQKTLDLARESRDTRTKKLRGSGLRGDISSVTCFTTQALSIQLSSRSSNARECMCIPTVWLTAKKRQYQQAIEDPLDKSSDHEDIEQNIQEDLAIPGTSSASQNITEEVLEKSLPSSFKEKKIDDISEWPIIIDSATKNEILIRGPVSNEMNNENYPKNRDGRHFSNSHFHKVMPNGEIFKRRWLEYSKSADKVYCFCCRLLNTNPNTNLGKEGFDDWRHLSTRLKTHETSPDHRRAMNSWIEASIRLKNFCGIDKQLQKQIEDEKSRWVAILERMMSIVFFLAGNNLAFRGSSETLYTPNNGNFLGLVQILGKFDNVMMEHLRRVVNKETNVHYFSKRIQNELIALLGSEVRNNIMNMVKSAKYFSIIMDCTPDVSHVDQMSLTFRFVDVNEEEVEVRECFVAYKPICDSSGAGITGLFLDTIVQEFDLDMNDCRGQGYDNGANMVGVNKGVQSRILNLYPRAFFNPCGCHSLNLVIADAAKSSVKSISLFGFLQRLFVLFSGSTKRWEVISKHIEGLSLKKVCETRWESRVSSLAAVRFNYTSVRDALQNLHEETNDSVAASEALSLIQNMEQFEFIVTIVAWYDILFQVNIVSKAMQSEMMDLPNASQLLKNCSEFVKQYRRSFSSTIITAKEIASLAEINPVFKAVRSRRKKRLFEYEAVDETPTDPEELYKMNVFYPMIDTIGNTLVTRFQQLSKFNDTWSFLYNIKNIPEKSMLEKACADLQITLTDGEKCDIPGQELVEELVSLKPLLNDLQSGEPIKVLQLIKKNDWQDIFPNVWTSLRILLTVPVTVAKGERSFSKLKLIKTCLRSTMCQERLSDLGILSIENVIAEKLNYSDLIKKFASAKARKVAI</sequence>
<dbReference type="Proteomes" id="UP000299102">
    <property type="component" value="Unassembled WGS sequence"/>
</dbReference>
<keyword evidence="4" id="KW-0552">Olfaction</keyword>
<dbReference type="InterPro" id="IPR008906">
    <property type="entry name" value="HATC_C_dom"/>
</dbReference>
<evidence type="ECO:0000256" key="8">
    <source>
        <dbReference type="ARBA" id="ARBA00023224"/>
    </source>
</evidence>
<evidence type="ECO:0000256" key="5">
    <source>
        <dbReference type="ARBA" id="ARBA00022989"/>
    </source>
</evidence>